<evidence type="ECO:0000256" key="6">
    <source>
        <dbReference type="ARBA" id="ARBA00038306"/>
    </source>
</evidence>
<dbReference type="InterPro" id="IPR038673">
    <property type="entry name" value="OprB_sf"/>
</dbReference>
<comment type="subcellular location">
    <subcellularLocation>
        <location evidence="1">Cell outer membrane</location>
    </subcellularLocation>
</comment>
<evidence type="ECO:0000313" key="9">
    <source>
        <dbReference type="EMBL" id="QFI77405.1"/>
    </source>
</evidence>
<dbReference type="PANTHER" id="PTHR34001">
    <property type="entry name" value="BLL7405 PROTEIN"/>
    <property type="match status" value="1"/>
</dbReference>
<dbReference type="InterPro" id="IPR051692">
    <property type="entry name" value="OMP-like"/>
</dbReference>
<name>A0A5P6PGJ5_9BRAD</name>
<feature type="domain" description="Outer membrane protein beta-barrel" evidence="8">
    <location>
        <begin position="59"/>
        <end position="245"/>
    </location>
</feature>
<comment type="similarity">
    <text evidence="2 7">Belongs to the OprB family.</text>
</comment>
<feature type="signal peptide" evidence="7">
    <location>
        <begin position="1"/>
        <end position="19"/>
    </location>
</feature>
<dbReference type="InterPro" id="IPR027385">
    <property type="entry name" value="Beta-barrel_OMP"/>
</dbReference>
<keyword evidence="4" id="KW-0472">Membrane</keyword>
<evidence type="ECO:0000256" key="1">
    <source>
        <dbReference type="ARBA" id="ARBA00004442"/>
    </source>
</evidence>
<dbReference type="EMBL" id="CP044543">
    <property type="protein sequence ID" value="QFI77405.1"/>
    <property type="molecule type" value="Genomic_DNA"/>
</dbReference>
<accession>A0A5P6PGJ5</accession>
<evidence type="ECO:0000259" key="8">
    <source>
        <dbReference type="Pfam" id="PF13505"/>
    </source>
</evidence>
<evidence type="ECO:0000256" key="2">
    <source>
        <dbReference type="ARBA" id="ARBA00008769"/>
    </source>
</evidence>
<reference evidence="10" key="1">
    <citation type="submission" date="2019-10" db="EMBL/GenBank/DDBJ databases">
        <title>Complete Genome Sequence of Bradyrhizobium betae type strain PL7HG1T.</title>
        <authorList>
            <person name="Bromfield E.S.P."/>
            <person name="Cloutier S."/>
        </authorList>
    </citation>
    <scope>NUCLEOTIDE SEQUENCE [LARGE SCALE GENOMIC DNA]</scope>
    <source>
        <strain evidence="10">PL7HG1</strain>
    </source>
</reference>
<evidence type="ECO:0000256" key="3">
    <source>
        <dbReference type="ARBA" id="ARBA00022729"/>
    </source>
</evidence>
<dbReference type="InterPro" id="IPR007049">
    <property type="entry name" value="Carb-sel_porin_OprB"/>
</dbReference>
<evidence type="ECO:0000313" key="10">
    <source>
        <dbReference type="Proteomes" id="UP000325641"/>
    </source>
</evidence>
<dbReference type="Proteomes" id="UP000325641">
    <property type="component" value="Chromosome"/>
</dbReference>
<dbReference type="Pfam" id="PF13505">
    <property type="entry name" value="OMP_b-brl"/>
    <property type="match status" value="1"/>
</dbReference>
<dbReference type="Gene3D" id="2.40.160.180">
    <property type="entry name" value="Carbohydrate-selective porin OprB"/>
    <property type="match status" value="1"/>
</dbReference>
<dbReference type="SUPFAM" id="SSF56925">
    <property type="entry name" value="OMPA-like"/>
    <property type="match status" value="1"/>
</dbReference>
<dbReference type="Pfam" id="PF04966">
    <property type="entry name" value="OprB"/>
    <property type="match status" value="1"/>
</dbReference>
<evidence type="ECO:0000256" key="7">
    <source>
        <dbReference type="RuleBase" id="RU363072"/>
    </source>
</evidence>
<keyword evidence="5" id="KW-0998">Cell outer membrane</keyword>
<feature type="chain" id="PRO_5025094386" evidence="7">
    <location>
        <begin position="20"/>
        <end position="671"/>
    </location>
</feature>
<keyword evidence="3 7" id="KW-0732">Signal</keyword>
<organism evidence="9 10">
    <name type="scientific">Bradyrhizobium betae</name>
    <dbReference type="NCBI Taxonomy" id="244734"/>
    <lineage>
        <taxon>Bacteria</taxon>
        <taxon>Pseudomonadati</taxon>
        <taxon>Pseudomonadota</taxon>
        <taxon>Alphaproteobacteria</taxon>
        <taxon>Hyphomicrobiales</taxon>
        <taxon>Nitrobacteraceae</taxon>
        <taxon>Bradyrhizobium</taxon>
    </lineage>
</organism>
<dbReference type="AlphaFoldDB" id="A0A5P6PGJ5"/>
<gene>
    <name evidence="9" type="ORF">F8237_33050</name>
</gene>
<protein>
    <submittedName>
        <fullName evidence="9">Outer membrane beta-barrel protein</fullName>
    </submittedName>
</protein>
<dbReference type="InterPro" id="IPR011250">
    <property type="entry name" value="OMP/PagP_B-barrel"/>
</dbReference>
<dbReference type="Gene3D" id="2.40.160.20">
    <property type="match status" value="1"/>
</dbReference>
<dbReference type="OrthoDB" id="5755240at2"/>
<proteinExistence type="inferred from homology"/>
<dbReference type="GO" id="GO:0015288">
    <property type="term" value="F:porin activity"/>
    <property type="evidence" value="ECO:0007669"/>
    <property type="project" value="InterPro"/>
</dbReference>
<dbReference type="GO" id="GO:0009279">
    <property type="term" value="C:cell outer membrane"/>
    <property type="evidence" value="ECO:0007669"/>
    <property type="project" value="UniProtKB-SubCell"/>
</dbReference>
<sequence length="671" mass="72368">MKRRTLDAMKKVIIGMILAAVPAAKGLSAELGEVRPGQAVDWSGPFVGGHFAYGVGSSQYAFGAPGLAPSSGSIDLTNSLNAFKGTGSYALGLGAGYNYVLPSHVLLGIEGDLTFPNTISGTTSVVGAQGPAALKETVLTSGTLRARLGYASRSWLFYATGGFAWSYDQATLDPLDGTPGDKIGFTRLGSAWGAGAEVALSANWSARFEYLYTDFGTKEKAFGGTQHLSSDLAVQTARLGLNYRFGQNGQKVLEDGLTPFETDQFSIHGQTTYLQQYAPPFRSPYTGTNSLIPNQTRQTWDVTLYAGFRPWAGGEFWVNPEIDQGFGLSSTLGVAGFPSGEAYKVGSAAPYARIPRAFFRQTFDLGGDTKKVDADINQFAGTQSADRLVLTVGKFAVTDVFDTNKYAHDPRKDFMNWSIVDTGTFDYAADAWGFTYGAAVEWYKGDWTFRGGLFDLSTVPNSTELDPTFSQFQWVGEIEHRHEIWGKPGKVAVTGFLTRGRMGRFDEAVALAQATGTAADTALVRRYQSRAGISVNLEQEVTKELGVFARAGVADGSKESYEFTDIDTTVAAGLSLAGSSWNRPNDTFGFAGVLNGISQARRTYLDAGGLGILVGDGRLPNAGPEKIIETYYSFPLWSWRATLDYQLVVNPAYNRDRGPASIFGVRVRSQF</sequence>
<evidence type="ECO:0000256" key="4">
    <source>
        <dbReference type="ARBA" id="ARBA00023136"/>
    </source>
</evidence>
<dbReference type="GO" id="GO:0008643">
    <property type="term" value="P:carbohydrate transport"/>
    <property type="evidence" value="ECO:0007669"/>
    <property type="project" value="InterPro"/>
</dbReference>
<evidence type="ECO:0000256" key="5">
    <source>
        <dbReference type="ARBA" id="ARBA00023237"/>
    </source>
</evidence>
<dbReference type="KEGG" id="bbet:F8237_33050"/>
<comment type="similarity">
    <text evidence="6">Belongs to the Omp25/RopB family.</text>
</comment>
<dbReference type="PANTHER" id="PTHR34001:SF3">
    <property type="entry name" value="BLL7405 PROTEIN"/>
    <property type="match status" value="1"/>
</dbReference>